<accession>A0A9P8K5X8</accession>
<dbReference type="EMBL" id="JAHFYH010000058">
    <property type="protein sequence ID" value="KAH0217141.1"/>
    <property type="molecule type" value="Genomic_DNA"/>
</dbReference>
<feature type="compositionally biased region" description="Basic and acidic residues" evidence="1">
    <location>
        <begin position="162"/>
        <end position="179"/>
    </location>
</feature>
<reference evidence="2" key="1">
    <citation type="journal article" date="2021" name="J Fungi (Basel)">
        <title>Virulence traits and population genomics of the black yeast Aureobasidium melanogenum.</title>
        <authorList>
            <person name="Cernosa A."/>
            <person name="Sun X."/>
            <person name="Gostincar C."/>
            <person name="Fang C."/>
            <person name="Gunde-Cimerman N."/>
            <person name="Song Z."/>
        </authorList>
    </citation>
    <scope>NUCLEOTIDE SEQUENCE</scope>
    <source>
        <strain evidence="2">EXF-8016</strain>
    </source>
</reference>
<name>A0A9P8K5X8_AURME</name>
<gene>
    <name evidence="2" type="ORF">KCV03_g7187</name>
</gene>
<feature type="region of interest" description="Disordered" evidence="1">
    <location>
        <begin position="72"/>
        <end position="179"/>
    </location>
</feature>
<comment type="caution">
    <text evidence="2">The sequence shown here is derived from an EMBL/GenBank/DDBJ whole genome shotgun (WGS) entry which is preliminary data.</text>
</comment>
<dbReference type="OrthoDB" id="3863974at2759"/>
<feature type="compositionally biased region" description="Polar residues" evidence="1">
    <location>
        <begin position="80"/>
        <end position="126"/>
    </location>
</feature>
<dbReference type="Proteomes" id="UP000767238">
    <property type="component" value="Unassembled WGS sequence"/>
</dbReference>
<evidence type="ECO:0000313" key="3">
    <source>
        <dbReference type="Proteomes" id="UP000767238"/>
    </source>
</evidence>
<sequence>MATPLFSNDSLGTRTSPKKFVDLKVYVPCVEVNGRPYISHNGEIFGPAQQAIGRQSRVHQDEDQLYQDDFSDVPGFRGVINSNDDIPQEETQYQQSLAATRPNGNNETKNFDGSYQHITKSTAYSIPSSKPTTSKKRPIDSCPVQQQSPPATEPTRPKRRRIESSDTEQHEPTKITDSS</sequence>
<evidence type="ECO:0000313" key="2">
    <source>
        <dbReference type="EMBL" id="KAH0217141.1"/>
    </source>
</evidence>
<feature type="non-terminal residue" evidence="2">
    <location>
        <position position="179"/>
    </location>
</feature>
<organism evidence="2 3">
    <name type="scientific">Aureobasidium melanogenum</name>
    <name type="common">Aureobasidium pullulans var. melanogenum</name>
    <dbReference type="NCBI Taxonomy" id="46634"/>
    <lineage>
        <taxon>Eukaryota</taxon>
        <taxon>Fungi</taxon>
        <taxon>Dikarya</taxon>
        <taxon>Ascomycota</taxon>
        <taxon>Pezizomycotina</taxon>
        <taxon>Dothideomycetes</taxon>
        <taxon>Dothideomycetidae</taxon>
        <taxon>Dothideales</taxon>
        <taxon>Saccotheciaceae</taxon>
        <taxon>Aureobasidium</taxon>
    </lineage>
</organism>
<proteinExistence type="predicted"/>
<dbReference type="AlphaFoldDB" id="A0A9P8K5X8"/>
<evidence type="ECO:0000256" key="1">
    <source>
        <dbReference type="SAM" id="MobiDB-lite"/>
    </source>
</evidence>
<reference evidence="2" key="2">
    <citation type="submission" date="2021-08" db="EMBL/GenBank/DDBJ databases">
        <authorList>
            <person name="Gostincar C."/>
            <person name="Sun X."/>
            <person name="Song Z."/>
            <person name="Gunde-Cimerman N."/>
        </authorList>
    </citation>
    <scope>NUCLEOTIDE SEQUENCE</scope>
    <source>
        <strain evidence="2">EXF-8016</strain>
    </source>
</reference>
<protein>
    <submittedName>
        <fullName evidence="2">Uncharacterized protein</fullName>
    </submittedName>
</protein>